<dbReference type="PANTHER" id="PTHR48066:SF1">
    <property type="entry name" value="CARNOSINE SYNTHASE 1"/>
    <property type="match status" value="1"/>
</dbReference>
<dbReference type="Gene3D" id="3.30.470.20">
    <property type="entry name" value="ATP-grasp fold, B domain"/>
    <property type="match status" value="1"/>
</dbReference>
<keyword evidence="1" id="KW-0547">Nucleotide-binding</keyword>
<evidence type="ECO:0000313" key="4">
    <source>
        <dbReference type="Proteomes" id="UP000534426"/>
    </source>
</evidence>
<dbReference type="GO" id="GO:0046872">
    <property type="term" value="F:metal ion binding"/>
    <property type="evidence" value="ECO:0007669"/>
    <property type="project" value="InterPro"/>
</dbReference>
<dbReference type="PANTHER" id="PTHR48066">
    <property type="entry name" value="CARNOSINE SYNTHASE 1"/>
    <property type="match status" value="1"/>
</dbReference>
<dbReference type="AlphaFoldDB" id="A0A7K4LM81"/>
<name>A0A7K4LM81_9AVES</name>
<evidence type="ECO:0000313" key="3">
    <source>
        <dbReference type="EMBL" id="NWJ05776.1"/>
    </source>
</evidence>
<sequence>DVTVCVLGAPIAFLPVLLEGGARCPGALLLCLSPAWATRVPSETQPGACSLLLSRAVAFEAGGRSVLEAYAPPRRAAYVTGAFAATAWAAELARNLDCPTGGSAPLAHLLEDPLAARTLLAARASLPVPPTASSAPGLRLVQLGSSAGHDGLIREEVGAFLAGPDMAPYTQVAVRPAGWRWRGSGARSTHTKADGAAVAQAVLGRLHGLREEESVLLEAMVPTANLPVPTSPTHSVVQRPPMALRICTVLCRSWGDRPQLCQVTCSVGRAEAPVPHSAALPQSLDSALQHWGLTEPGQRQTLSARLRRAAEAAMAAVLDAEAELTPEQRGGARAHTDVMGVDFLLTCVGDSLELVALSANTLRCLETCWLAEAMGRAVGEPAGDLARQLAEIMLHRAQCHLLEGKEILLVEGGGVSKNFVWDVVRDYRLKIHLVEADPEHFAAGLVETFMHYDSTEHRRDEEHAERVLEMVRARGLRPHGCICYWDDCVVLAALVSQRLGLRTSPPGAVGLAKQKSRTHQHLLRCRRGRPPPAAYAVPCCHVESHADMERAASTVPFPAVAKLEFGAGAVGVRLVESAGECHAHAERLWRDLKSDADHPGIGLGWGNSMLLMEYVPGTEHDVDLVIFEGELLGAWVSDNGPTRVPAFVETAACMPSCLPPDRQAQLVRAAHQCCVACGLLDGVFNVELKLGPGGPRLLEINPRMGGFYLRDWIREIYGVDLLVAALMVACGLRPVLPLRPVARTNLVGVMCLASLHGPALGAGGSLKVLRALEARGLVRLNRLFEHDNPGDYEEPYLSVACGSESRHDACLRLLTLCQALGIDLPCYPVAHFLSHFK</sequence>
<keyword evidence="1" id="KW-0067">ATP-binding</keyword>
<comment type="caution">
    <text evidence="3">The sequence shown here is derived from an EMBL/GenBank/DDBJ whole genome shotgun (WGS) entry which is preliminary data.</text>
</comment>
<evidence type="ECO:0000259" key="2">
    <source>
        <dbReference type="PROSITE" id="PS50975"/>
    </source>
</evidence>
<dbReference type="GO" id="GO:0047730">
    <property type="term" value="F:carnosine synthase activity"/>
    <property type="evidence" value="ECO:0007669"/>
    <property type="project" value="InterPro"/>
</dbReference>
<dbReference type="GO" id="GO:0102102">
    <property type="term" value="F:homocarnosine synthase activity"/>
    <property type="evidence" value="ECO:0007669"/>
    <property type="project" value="TreeGrafter"/>
</dbReference>
<evidence type="ECO:0000256" key="1">
    <source>
        <dbReference type="PROSITE-ProRule" id="PRU00409"/>
    </source>
</evidence>
<gene>
    <name evidence="3" type="primary">Carns1</name>
    <name evidence="3" type="ORF">CRYUND_R14416</name>
</gene>
<accession>A0A7K4LM81</accession>
<keyword evidence="4" id="KW-1185">Reference proteome</keyword>
<dbReference type="GO" id="GO:0016887">
    <property type="term" value="F:ATP hydrolysis activity"/>
    <property type="evidence" value="ECO:0007669"/>
    <property type="project" value="InterPro"/>
</dbReference>
<dbReference type="PROSITE" id="PS50975">
    <property type="entry name" value="ATP_GRASP"/>
    <property type="match status" value="1"/>
</dbReference>
<dbReference type="InterPro" id="IPR031046">
    <property type="entry name" value="CARNS1"/>
</dbReference>
<feature type="domain" description="ATP-grasp" evidence="2">
    <location>
        <begin position="529"/>
        <end position="730"/>
    </location>
</feature>
<dbReference type="InterPro" id="IPR011761">
    <property type="entry name" value="ATP-grasp"/>
</dbReference>
<feature type="non-terminal residue" evidence="3">
    <location>
        <position position="837"/>
    </location>
</feature>
<dbReference type="Pfam" id="PF15632">
    <property type="entry name" value="ATPgrasp_Ter"/>
    <property type="match status" value="1"/>
</dbReference>
<protein>
    <submittedName>
        <fullName evidence="3">CRNS1 synthase</fullName>
    </submittedName>
</protein>
<dbReference type="SUPFAM" id="SSF56059">
    <property type="entry name" value="Glutathione synthetase ATP-binding domain-like"/>
    <property type="match status" value="1"/>
</dbReference>
<dbReference type="EMBL" id="VWPW01018314">
    <property type="protein sequence ID" value="NWJ05776.1"/>
    <property type="molecule type" value="Genomic_DNA"/>
</dbReference>
<dbReference type="GO" id="GO:0005524">
    <property type="term" value="F:ATP binding"/>
    <property type="evidence" value="ECO:0007669"/>
    <property type="project" value="UniProtKB-UniRule"/>
</dbReference>
<dbReference type="FunFam" id="3.30.470.20:FF:000040">
    <property type="entry name" value="Carnosine synthase 1"/>
    <property type="match status" value="1"/>
</dbReference>
<organism evidence="3 4">
    <name type="scientific">Crypturellus undulatus</name>
    <dbReference type="NCBI Taxonomy" id="48396"/>
    <lineage>
        <taxon>Eukaryota</taxon>
        <taxon>Metazoa</taxon>
        <taxon>Chordata</taxon>
        <taxon>Craniata</taxon>
        <taxon>Vertebrata</taxon>
        <taxon>Euteleostomi</taxon>
        <taxon>Archelosauria</taxon>
        <taxon>Archosauria</taxon>
        <taxon>Dinosauria</taxon>
        <taxon>Saurischia</taxon>
        <taxon>Theropoda</taxon>
        <taxon>Coelurosauria</taxon>
        <taxon>Aves</taxon>
        <taxon>Palaeognathae</taxon>
        <taxon>Tinamiformes</taxon>
        <taxon>Tinamidae</taxon>
        <taxon>Crypturellus</taxon>
    </lineage>
</organism>
<reference evidence="3 4" key="1">
    <citation type="submission" date="2019-09" db="EMBL/GenBank/DDBJ databases">
        <title>Bird 10,000 Genomes (B10K) Project - Family phase.</title>
        <authorList>
            <person name="Zhang G."/>
        </authorList>
    </citation>
    <scope>NUCLEOTIDE SEQUENCE [LARGE SCALE GENOMIC DNA]</scope>
    <source>
        <strain evidence="3">B10K-MSB-37135</strain>
        <tissue evidence="3">Heart</tissue>
    </source>
</reference>
<feature type="non-terminal residue" evidence="3">
    <location>
        <position position="1"/>
    </location>
</feature>
<dbReference type="GO" id="GO:0035499">
    <property type="term" value="P:carnosine biosynthetic process"/>
    <property type="evidence" value="ECO:0007669"/>
    <property type="project" value="InterPro"/>
</dbReference>
<proteinExistence type="predicted"/>
<dbReference type="Proteomes" id="UP000534426">
    <property type="component" value="Unassembled WGS sequence"/>
</dbReference>